<protein>
    <submittedName>
        <fullName evidence="2">DMT family transporter</fullName>
    </submittedName>
</protein>
<dbReference type="PANTHER" id="PTHR34821:SF2">
    <property type="entry name" value="INNER MEMBRANE PROTEIN YDCZ"/>
    <property type="match status" value="1"/>
</dbReference>
<proteinExistence type="predicted"/>
<comment type="caution">
    <text evidence="2">The sequence shown here is derived from an EMBL/GenBank/DDBJ whole genome shotgun (WGS) entry which is preliminary data.</text>
</comment>
<feature type="transmembrane region" description="Helical" evidence="1">
    <location>
        <begin position="129"/>
        <end position="148"/>
    </location>
</feature>
<keyword evidence="3" id="KW-1185">Reference proteome</keyword>
<keyword evidence="1" id="KW-0812">Transmembrane</keyword>
<feature type="transmembrane region" description="Helical" evidence="1">
    <location>
        <begin position="286"/>
        <end position="304"/>
    </location>
</feature>
<gene>
    <name evidence="2" type="ORF">ACFSX4_13680</name>
</gene>
<organism evidence="2 3">
    <name type="scientific">Corticicoccus populi</name>
    <dbReference type="NCBI Taxonomy" id="1812821"/>
    <lineage>
        <taxon>Bacteria</taxon>
        <taxon>Bacillati</taxon>
        <taxon>Bacillota</taxon>
        <taxon>Bacilli</taxon>
        <taxon>Bacillales</taxon>
        <taxon>Staphylococcaceae</taxon>
        <taxon>Corticicoccus</taxon>
    </lineage>
</organism>
<dbReference type="EMBL" id="JBHUOQ010000005">
    <property type="protein sequence ID" value="MFD2831522.1"/>
    <property type="molecule type" value="Genomic_DNA"/>
</dbReference>
<feature type="transmembrane region" description="Helical" evidence="1">
    <location>
        <begin position="71"/>
        <end position="90"/>
    </location>
</feature>
<sequence>MYALILLGIIGGTFIPAQTAVNTRLKQFTGSVFITSFYSFLVGTTLLFLANLFINPGYFSTDFFMSQNYSYIWFFGGIFGVIFLTGNIILLPKIGASLTVIMTVSGQMISSFLIDTFGWFNASPKDVHLMHIVGILLLIFGVIFMNARRTVAVPGANSRIWILFGLFTGTLVPMQTAVNGALNEETGSFVFATLISFTVGTTILLILSLLIEKRISLKFQAGTEKLKLWHFLGGLLGASTLAFNALLMPELGATLTMMAVIVGQILMGLLIDQLGLFGLPKQRIDARRLAAVAMIVTGILLLQFF</sequence>
<keyword evidence="1" id="KW-0472">Membrane</keyword>
<feature type="transmembrane region" description="Helical" evidence="1">
    <location>
        <begin position="160"/>
        <end position="182"/>
    </location>
</feature>
<dbReference type="Pfam" id="PF04657">
    <property type="entry name" value="DMT_YdcZ"/>
    <property type="match status" value="2"/>
</dbReference>
<feature type="transmembrane region" description="Helical" evidence="1">
    <location>
        <begin position="35"/>
        <end position="59"/>
    </location>
</feature>
<dbReference type="InterPro" id="IPR006750">
    <property type="entry name" value="YdcZ"/>
</dbReference>
<feature type="transmembrane region" description="Helical" evidence="1">
    <location>
        <begin position="253"/>
        <end position="274"/>
    </location>
</feature>
<keyword evidence="1" id="KW-1133">Transmembrane helix</keyword>
<dbReference type="RefSeq" id="WP_377775845.1">
    <property type="nucleotide sequence ID" value="NZ_JBHUOQ010000005.1"/>
</dbReference>
<feature type="transmembrane region" description="Helical" evidence="1">
    <location>
        <begin position="188"/>
        <end position="207"/>
    </location>
</feature>
<dbReference type="Proteomes" id="UP001597519">
    <property type="component" value="Unassembled WGS sequence"/>
</dbReference>
<accession>A0ABW5WYC9</accession>
<evidence type="ECO:0000313" key="3">
    <source>
        <dbReference type="Proteomes" id="UP001597519"/>
    </source>
</evidence>
<reference evidence="3" key="1">
    <citation type="journal article" date="2019" name="Int. J. Syst. Evol. Microbiol.">
        <title>The Global Catalogue of Microorganisms (GCM) 10K type strain sequencing project: providing services to taxonomists for standard genome sequencing and annotation.</title>
        <authorList>
            <consortium name="The Broad Institute Genomics Platform"/>
            <consortium name="The Broad Institute Genome Sequencing Center for Infectious Disease"/>
            <person name="Wu L."/>
            <person name="Ma J."/>
        </authorList>
    </citation>
    <scope>NUCLEOTIDE SEQUENCE [LARGE SCALE GENOMIC DNA]</scope>
    <source>
        <strain evidence="3">KCTC 33575</strain>
    </source>
</reference>
<evidence type="ECO:0000256" key="1">
    <source>
        <dbReference type="SAM" id="Phobius"/>
    </source>
</evidence>
<feature type="transmembrane region" description="Helical" evidence="1">
    <location>
        <begin position="228"/>
        <end position="247"/>
    </location>
</feature>
<name>A0ABW5WYC9_9STAP</name>
<evidence type="ECO:0000313" key="2">
    <source>
        <dbReference type="EMBL" id="MFD2831522.1"/>
    </source>
</evidence>
<dbReference type="PANTHER" id="PTHR34821">
    <property type="entry name" value="INNER MEMBRANE PROTEIN YDCZ"/>
    <property type="match status" value="1"/>
</dbReference>